<dbReference type="FunFam" id="3.40.50.720:FF:000047">
    <property type="entry name" value="NADP-dependent L-serine/L-allo-threonine dehydrogenase"/>
    <property type="match status" value="1"/>
</dbReference>
<comment type="similarity">
    <text evidence="1 3">Belongs to the short-chain dehydrogenases/reductases (SDR) family.</text>
</comment>
<dbReference type="Proteomes" id="UP000198752">
    <property type="component" value="Unassembled WGS sequence"/>
</dbReference>
<dbReference type="AlphaFoldDB" id="A0A1I2MYQ8"/>
<dbReference type="PANTHER" id="PTHR44196">
    <property type="entry name" value="DEHYDROGENASE/REDUCTASE SDR FAMILY MEMBER 7B"/>
    <property type="match status" value="1"/>
</dbReference>
<sequence>MFQHKTIVITGASSGLGSELARLFASKGANVIMLARNAEKLAEIQRQIEIEGGISFYYSIDISEAEAVRSLFQRLSQRFRRIDILINCAGIGKFQPFIDMDNQIIDQMLDVNVRGLIYCTQAVIPMMIREKHGGHIVNISSIAGIITTPKSVIYGATKHAVIGFSNGLRMELEGKGIRVTVVNPGPIRTPFHNFADPSGHYVENVGRFMLDARTTAEKIMRAIEKKKREVNIPWYMGICNKIYQLIPAVFEKLFGSFLKMK</sequence>
<name>A0A1I2MYQ8_9BACL</name>
<dbReference type="SUPFAM" id="SSF51735">
    <property type="entry name" value="NAD(P)-binding Rossmann-fold domains"/>
    <property type="match status" value="1"/>
</dbReference>
<evidence type="ECO:0000256" key="2">
    <source>
        <dbReference type="ARBA" id="ARBA00023002"/>
    </source>
</evidence>
<dbReference type="PRINTS" id="PR00081">
    <property type="entry name" value="GDHRDH"/>
</dbReference>
<dbReference type="RefSeq" id="WP_093668908.1">
    <property type="nucleotide sequence ID" value="NZ_FOOY01000003.1"/>
</dbReference>
<evidence type="ECO:0000313" key="5">
    <source>
        <dbReference type="EMBL" id="SFF94251.1"/>
    </source>
</evidence>
<dbReference type="PANTHER" id="PTHR44196:SF1">
    <property type="entry name" value="DEHYDROGENASE_REDUCTASE SDR FAMILY MEMBER 7B"/>
    <property type="match status" value="1"/>
</dbReference>
<dbReference type="InterPro" id="IPR020904">
    <property type="entry name" value="Sc_DH/Rdtase_CS"/>
</dbReference>
<dbReference type="PRINTS" id="PR00080">
    <property type="entry name" value="SDRFAMILY"/>
</dbReference>
<evidence type="ECO:0000259" key="4">
    <source>
        <dbReference type="SMART" id="SM00822"/>
    </source>
</evidence>
<dbReference type="OrthoDB" id="9775296at2"/>
<proteinExistence type="inferred from homology"/>
<dbReference type="SMART" id="SM00822">
    <property type="entry name" value="PKS_KR"/>
    <property type="match status" value="1"/>
</dbReference>
<dbReference type="GO" id="GO:0016616">
    <property type="term" value="F:oxidoreductase activity, acting on the CH-OH group of donors, NAD or NADP as acceptor"/>
    <property type="evidence" value="ECO:0007669"/>
    <property type="project" value="UniProtKB-ARBA"/>
</dbReference>
<reference evidence="6" key="1">
    <citation type="submission" date="2016-10" db="EMBL/GenBank/DDBJ databases">
        <authorList>
            <person name="Varghese N."/>
            <person name="Submissions S."/>
        </authorList>
    </citation>
    <scope>NUCLEOTIDE SEQUENCE [LARGE SCALE GENOMIC DNA]</scope>
    <source>
        <strain evidence="6">ATCC 700379</strain>
    </source>
</reference>
<dbReference type="EMBL" id="FOOY01000003">
    <property type="protein sequence ID" value="SFF94251.1"/>
    <property type="molecule type" value="Genomic_DNA"/>
</dbReference>
<gene>
    <name evidence="5" type="ORF">SAMN02982927_00049</name>
</gene>
<dbReference type="PROSITE" id="PS00061">
    <property type="entry name" value="ADH_SHORT"/>
    <property type="match status" value="1"/>
</dbReference>
<evidence type="ECO:0000256" key="3">
    <source>
        <dbReference type="RuleBase" id="RU000363"/>
    </source>
</evidence>
<keyword evidence="2" id="KW-0560">Oxidoreductase</keyword>
<dbReference type="Pfam" id="PF00106">
    <property type="entry name" value="adh_short"/>
    <property type="match status" value="1"/>
</dbReference>
<evidence type="ECO:0000256" key="1">
    <source>
        <dbReference type="ARBA" id="ARBA00006484"/>
    </source>
</evidence>
<feature type="domain" description="Ketoreductase" evidence="4">
    <location>
        <begin position="5"/>
        <end position="190"/>
    </location>
</feature>
<keyword evidence="6" id="KW-1185">Reference proteome</keyword>
<evidence type="ECO:0000313" key="6">
    <source>
        <dbReference type="Proteomes" id="UP000198752"/>
    </source>
</evidence>
<dbReference type="InterPro" id="IPR057326">
    <property type="entry name" value="KR_dom"/>
</dbReference>
<dbReference type="Gene3D" id="3.40.50.720">
    <property type="entry name" value="NAD(P)-binding Rossmann-like Domain"/>
    <property type="match status" value="1"/>
</dbReference>
<organism evidence="5 6">
    <name type="scientific">Sporolactobacillus nakayamae</name>
    <dbReference type="NCBI Taxonomy" id="269670"/>
    <lineage>
        <taxon>Bacteria</taxon>
        <taxon>Bacillati</taxon>
        <taxon>Bacillota</taxon>
        <taxon>Bacilli</taxon>
        <taxon>Bacillales</taxon>
        <taxon>Sporolactobacillaceae</taxon>
        <taxon>Sporolactobacillus</taxon>
    </lineage>
</organism>
<dbReference type="InterPro" id="IPR002347">
    <property type="entry name" value="SDR_fam"/>
</dbReference>
<dbReference type="PIRSF" id="PIRSF000126">
    <property type="entry name" value="11-beta-HSD1"/>
    <property type="match status" value="1"/>
</dbReference>
<dbReference type="GO" id="GO:0016020">
    <property type="term" value="C:membrane"/>
    <property type="evidence" value="ECO:0007669"/>
    <property type="project" value="TreeGrafter"/>
</dbReference>
<accession>A0A1I2MYQ8</accession>
<protein>
    <recommendedName>
        <fullName evidence="4">Ketoreductase domain-containing protein</fullName>
    </recommendedName>
</protein>
<dbReference type="STRING" id="269670.SAMN02982927_00049"/>
<dbReference type="InterPro" id="IPR036291">
    <property type="entry name" value="NAD(P)-bd_dom_sf"/>
</dbReference>